<keyword evidence="3" id="KW-1185">Reference proteome</keyword>
<organism evidence="2 3">
    <name type="scientific">Acanthoscelides obtectus</name>
    <name type="common">Bean weevil</name>
    <name type="synonym">Bruchus obtectus</name>
    <dbReference type="NCBI Taxonomy" id="200917"/>
    <lineage>
        <taxon>Eukaryota</taxon>
        <taxon>Metazoa</taxon>
        <taxon>Ecdysozoa</taxon>
        <taxon>Arthropoda</taxon>
        <taxon>Hexapoda</taxon>
        <taxon>Insecta</taxon>
        <taxon>Pterygota</taxon>
        <taxon>Neoptera</taxon>
        <taxon>Endopterygota</taxon>
        <taxon>Coleoptera</taxon>
        <taxon>Polyphaga</taxon>
        <taxon>Cucujiformia</taxon>
        <taxon>Chrysomeloidea</taxon>
        <taxon>Chrysomelidae</taxon>
        <taxon>Bruchinae</taxon>
        <taxon>Bruchini</taxon>
        <taxon>Acanthoscelides</taxon>
    </lineage>
</organism>
<feature type="compositionally biased region" description="Basic residues" evidence="1">
    <location>
        <begin position="102"/>
        <end position="119"/>
    </location>
</feature>
<feature type="region of interest" description="Disordered" evidence="1">
    <location>
        <begin position="98"/>
        <end position="119"/>
    </location>
</feature>
<dbReference type="OrthoDB" id="6750845at2759"/>
<dbReference type="EMBL" id="CAKOFQ010007110">
    <property type="protein sequence ID" value="CAH1991381.1"/>
    <property type="molecule type" value="Genomic_DNA"/>
</dbReference>
<accession>A0A9P0PNQ6</accession>
<name>A0A9P0PNQ6_ACAOB</name>
<sequence length="119" mass="13054">MPYSSLSVVNNNANEPVASTSAAHTSVLNNNTIEPISSTSIAPGPLTTVSNVFSLESVRVVRPLPRAPPRKNGQPNRCKIKSDVLTDTTTKDEIAAIEANRQSKKKRKNLKNQRINKRY</sequence>
<protein>
    <submittedName>
        <fullName evidence="2">Uncharacterized protein</fullName>
    </submittedName>
</protein>
<dbReference type="AlphaFoldDB" id="A0A9P0PNQ6"/>
<dbReference type="Proteomes" id="UP001152888">
    <property type="component" value="Unassembled WGS sequence"/>
</dbReference>
<comment type="caution">
    <text evidence="2">The sequence shown here is derived from an EMBL/GenBank/DDBJ whole genome shotgun (WGS) entry which is preliminary data.</text>
</comment>
<evidence type="ECO:0000313" key="2">
    <source>
        <dbReference type="EMBL" id="CAH1991381.1"/>
    </source>
</evidence>
<gene>
    <name evidence="2" type="ORF">ACAOBT_LOCUS20221</name>
</gene>
<reference evidence="2" key="1">
    <citation type="submission" date="2022-03" db="EMBL/GenBank/DDBJ databases">
        <authorList>
            <person name="Sayadi A."/>
        </authorList>
    </citation>
    <scope>NUCLEOTIDE SEQUENCE</scope>
</reference>
<evidence type="ECO:0000313" key="3">
    <source>
        <dbReference type="Proteomes" id="UP001152888"/>
    </source>
</evidence>
<proteinExistence type="predicted"/>
<evidence type="ECO:0000256" key="1">
    <source>
        <dbReference type="SAM" id="MobiDB-lite"/>
    </source>
</evidence>